<name>A0A8R1IWL3_CAEJA</name>
<feature type="compositionally biased region" description="Basic and acidic residues" evidence="1">
    <location>
        <begin position="7"/>
        <end position="16"/>
    </location>
</feature>
<proteinExistence type="predicted"/>
<sequence length="85" mass="9532">MLLLRADQQHRTEQSRARGQTTWPRAKSEQRTRGGLSTDDERPAAECLQLAKPPADGHLETTGRMGQAEGAHIQRESKRETHSSE</sequence>
<reference evidence="2" key="2">
    <citation type="submission" date="2022-06" db="UniProtKB">
        <authorList>
            <consortium name="EnsemblMetazoa"/>
        </authorList>
    </citation>
    <scope>IDENTIFICATION</scope>
    <source>
        <strain evidence="2">DF5081</strain>
    </source>
</reference>
<accession>A0A8R1IWL3</accession>
<protein>
    <submittedName>
        <fullName evidence="2">Uncharacterized protein</fullName>
    </submittedName>
</protein>
<evidence type="ECO:0000313" key="2">
    <source>
        <dbReference type="EnsemblMetazoa" id="CJA41381.1"/>
    </source>
</evidence>
<reference evidence="3" key="1">
    <citation type="submission" date="2010-08" db="EMBL/GenBank/DDBJ databases">
        <authorList>
            <consortium name="Caenorhabditis japonica Sequencing Consortium"/>
            <person name="Wilson R.K."/>
        </authorList>
    </citation>
    <scope>NUCLEOTIDE SEQUENCE [LARGE SCALE GENOMIC DNA]</scope>
    <source>
        <strain evidence="3">DF5081</strain>
    </source>
</reference>
<feature type="compositionally biased region" description="Basic and acidic residues" evidence="1">
    <location>
        <begin position="72"/>
        <end position="85"/>
    </location>
</feature>
<evidence type="ECO:0000313" key="3">
    <source>
        <dbReference type="Proteomes" id="UP000005237"/>
    </source>
</evidence>
<keyword evidence="3" id="KW-1185">Reference proteome</keyword>
<evidence type="ECO:0000256" key="1">
    <source>
        <dbReference type="SAM" id="MobiDB-lite"/>
    </source>
</evidence>
<dbReference type="Proteomes" id="UP000005237">
    <property type="component" value="Unassembled WGS sequence"/>
</dbReference>
<feature type="region of interest" description="Disordered" evidence="1">
    <location>
        <begin position="1"/>
        <end position="85"/>
    </location>
</feature>
<organism evidence="2 3">
    <name type="scientific">Caenorhabditis japonica</name>
    <dbReference type="NCBI Taxonomy" id="281687"/>
    <lineage>
        <taxon>Eukaryota</taxon>
        <taxon>Metazoa</taxon>
        <taxon>Ecdysozoa</taxon>
        <taxon>Nematoda</taxon>
        <taxon>Chromadorea</taxon>
        <taxon>Rhabditida</taxon>
        <taxon>Rhabditina</taxon>
        <taxon>Rhabditomorpha</taxon>
        <taxon>Rhabditoidea</taxon>
        <taxon>Rhabditidae</taxon>
        <taxon>Peloderinae</taxon>
        <taxon>Caenorhabditis</taxon>
    </lineage>
</organism>
<dbReference type="EnsemblMetazoa" id="CJA41381.1">
    <property type="protein sequence ID" value="CJA41381.1"/>
    <property type="gene ID" value="WBGene00217229"/>
</dbReference>
<dbReference type="AlphaFoldDB" id="A0A8R1IWL3"/>